<name>A0ABP7ACY2_9ACTN</name>
<dbReference type="Pfam" id="PF00989">
    <property type="entry name" value="PAS"/>
    <property type="match status" value="3"/>
</dbReference>
<dbReference type="SUPFAM" id="SSF55073">
    <property type="entry name" value="Nucleotide cyclase"/>
    <property type="match status" value="1"/>
</dbReference>
<dbReference type="Gene3D" id="3.30.70.270">
    <property type="match status" value="1"/>
</dbReference>
<organism evidence="4 5">
    <name type="scientific">Kineosporia mesophila</name>
    <dbReference type="NCBI Taxonomy" id="566012"/>
    <lineage>
        <taxon>Bacteria</taxon>
        <taxon>Bacillati</taxon>
        <taxon>Actinomycetota</taxon>
        <taxon>Actinomycetes</taxon>
        <taxon>Kineosporiales</taxon>
        <taxon>Kineosporiaceae</taxon>
        <taxon>Kineosporia</taxon>
    </lineage>
</organism>
<evidence type="ECO:0000313" key="5">
    <source>
        <dbReference type="Proteomes" id="UP001501074"/>
    </source>
</evidence>
<dbReference type="Pfam" id="PF00990">
    <property type="entry name" value="GGDEF"/>
    <property type="match status" value="1"/>
</dbReference>
<proteinExistence type="predicted"/>
<dbReference type="Proteomes" id="UP001501074">
    <property type="component" value="Unassembled WGS sequence"/>
</dbReference>
<dbReference type="SUPFAM" id="SSF55785">
    <property type="entry name" value="PYP-like sensor domain (PAS domain)"/>
    <property type="match status" value="3"/>
</dbReference>
<dbReference type="PANTHER" id="PTHR44757:SF2">
    <property type="entry name" value="BIOFILM ARCHITECTURE MAINTENANCE PROTEIN MBAA"/>
    <property type="match status" value="1"/>
</dbReference>
<dbReference type="CDD" id="cd01948">
    <property type="entry name" value="EAL"/>
    <property type="match status" value="1"/>
</dbReference>
<feature type="domain" description="PAS" evidence="1">
    <location>
        <begin position="231"/>
        <end position="282"/>
    </location>
</feature>
<dbReference type="InterPro" id="IPR035965">
    <property type="entry name" value="PAS-like_dom_sf"/>
</dbReference>
<dbReference type="InterPro" id="IPR043128">
    <property type="entry name" value="Rev_trsase/Diguanyl_cyclase"/>
</dbReference>
<dbReference type="InterPro" id="IPR001633">
    <property type="entry name" value="EAL_dom"/>
</dbReference>
<dbReference type="NCBIfam" id="TIGR00229">
    <property type="entry name" value="sensory_box"/>
    <property type="match status" value="3"/>
</dbReference>
<accession>A0ABP7ACY2</accession>
<feature type="domain" description="PAS" evidence="1">
    <location>
        <begin position="135"/>
        <end position="182"/>
    </location>
</feature>
<sequence>MSSDDWDLADRYRQLVELMPDGVVVHQDGLIVYANASTGRLTGTEARQMLGRHILDFIHPDSRSALLERVAQLEGSSGPSAPTRVHLMRDDGDVTAIESVSVRTSWQGRPAMQAIMRDLTHQLAAEDALRYQGTLVQHVSNAIIATDLSGHVTSWNPAAEKIFDLSWETVRGRPIGQLIGPDLDPRHLVESGPLVREVAGSHVVVNGRASRLSEKDGYVLMCSDETAQRTAEARFSTVFRSLDTGLLLIDEQATILLVNPAASRFLQQKESALVGQSVNDLIFMREDGQQQTVVGEDVFAARAQDVRPTSHLGYRRPDGTEGWYSVAVRALPSQGRSRSAVISLSDVSERRQFVQKLHHAAHHDALTGLPNRAYMLDYLPPLLQQVEACGQVLVVLFIDLDNFKLINDSLGHDVGDEALQLVGRRLKDTVRQADVVARLGGDEFLVLATLDQESQATLLAERILDALGQPLTGRLAGLQLQASLGIVVSHPADSTEARNPTDLIRDADAAMYVAKSRGRNRTVIFDEALHTTLIRRIQLEADLREALAAGSLWVAYQPIFDLRTGACAKAEALVRWNHPTLGPISPLEFIAIAEQSDLIHQVGEFVLDTACRDARLLREQGFPNLRMSVNMSLRQVDRAGIIDVIYATLERHRLVPAALCLEVTESTIAADDLASVRIFQTLSEKGIHLSIDDFGTGYSSLARLLNLKVNQLKIDRSFVTDLPVEPDNRLIVEGIIALAHALDLEVVAEGVENREQLDVLRGLGCDHVQGYYFARPSAIHEFIPAVGQAKSLSDPG</sequence>
<evidence type="ECO:0000259" key="3">
    <source>
        <dbReference type="PROSITE" id="PS50887"/>
    </source>
</evidence>
<dbReference type="PROSITE" id="PS50887">
    <property type="entry name" value="GGDEF"/>
    <property type="match status" value="1"/>
</dbReference>
<dbReference type="CDD" id="cd00130">
    <property type="entry name" value="PAS"/>
    <property type="match status" value="3"/>
</dbReference>
<dbReference type="Pfam" id="PF00563">
    <property type="entry name" value="EAL"/>
    <property type="match status" value="1"/>
</dbReference>
<dbReference type="Gene3D" id="3.30.450.20">
    <property type="entry name" value="PAS domain"/>
    <property type="match status" value="3"/>
</dbReference>
<feature type="domain" description="EAL" evidence="2">
    <location>
        <begin position="536"/>
        <end position="790"/>
    </location>
</feature>
<gene>
    <name evidence="4" type="ORF">GCM10022223_53810</name>
</gene>
<dbReference type="InterPro" id="IPR035919">
    <property type="entry name" value="EAL_sf"/>
</dbReference>
<dbReference type="PROSITE" id="PS50883">
    <property type="entry name" value="EAL"/>
    <property type="match status" value="1"/>
</dbReference>
<dbReference type="SMART" id="SM00091">
    <property type="entry name" value="PAS"/>
    <property type="match status" value="3"/>
</dbReference>
<evidence type="ECO:0000259" key="2">
    <source>
        <dbReference type="PROSITE" id="PS50883"/>
    </source>
</evidence>
<dbReference type="InterPro" id="IPR000160">
    <property type="entry name" value="GGDEF_dom"/>
</dbReference>
<comment type="caution">
    <text evidence="4">The sequence shown here is derived from an EMBL/GenBank/DDBJ whole genome shotgun (WGS) entry which is preliminary data.</text>
</comment>
<dbReference type="SMART" id="SM00052">
    <property type="entry name" value="EAL"/>
    <property type="match status" value="1"/>
</dbReference>
<reference evidence="5" key="1">
    <citation type="journal article" date="2019" name="Int. J. Syst. Evol. Microbiol.">
        <title>The Global Catalogue of Microorganisms (GCM) 10K type strain sequencing project: providing services to taxonomists for standard genome sequencing and annotation.</title>
        <authorList>
            <consortium name="The Broad Institute Genomics Platform"/>
            <consortium name="The Broad Institute Genome Sequencing Center for Infectious Disease"/>
            <person name="Wu L."/>
            <person name="Ma J."/>
        </authorList>
    </citation>
    <scope>NUCLEOTIDE SEQUENCE [LARGE SCALE GENOMIC DNA]</scope>
    <source>
        <strain evidence="5">JCM 16902</strain>
    </source>
</reference>
<dbReference type="PROSITE" id="PS50112">
    <property type="entry name" value="PAS"/>
    <property type="match status" value="3"/>
</dbReference>
<dbReference type="SMART" id="SM00267">
    <property type="entry name" value="GGDEF"/>
    <property type="match status" value="1"/>
</dbReference>
<dbReference type="InterPro" id="IPR029787">
    <property type="entry name" value="Nucleotide_cyclase"/>
</dbReference>
<dbReference type="NCBIfam" id="TIGR00254">
    <property type="entry name" value="GGDEF"/>
    <property type="match status" value="1"/>
</dbReference>
<dbReference type="RefSeq" id="WP_231484389.1">
    <property type="nucleotide sequence ID" value="NZ_BAAAZO010000010.1"/>
</dbReference>
<feature type="domain" description="GGDEF" evidence="3">
    <location>
        <begin position="391"/>
        <end position="527"/>
    </location>
</feature>
<dbReference type="PANTHER" id="PTHR44757">
    <property type="entry name" value="DIGUANYLATE CYCLASE DGCP"/>
    <property type="match status" value="1"/>
</dbReference>
<evidence type="ECO:0000313" key="4">
    <source>
        <dbReference type="EMBL" id="GAA3629458.1"/>
    </source>
</evidence>
<dbReference type="Gene3D" id="3.20.20.450">
    <property type="entry name" value="EAL domain"/>
    <property type="match status" value="1"/>
</dbReference>
<dbReference type="EMBL" id="BAAAZO010000010">
    <property type="protein sequence ID" value="GAA3629458.1"/>
    <property type="molecule type" value="Genomic_DNA"/>
</dbReference>
<feature type="domain" description="PAS" evidence="1">
    <location>
        <begin position="8"/>
        <end position="77"/>
    </location>
</feature>
<protein>
    <submittedName>
        <fullName evidence="4">EAL domain-containing protein</fullName>
    </submittedName>
</protein>
<dbReference type="InterPro" id="IPR013767">
    <property type="entry name" value="PAS_fold"/>
</dbReference>
<dbReference type="InterPro" id="IPR052155">
    <property type="entry name" value="Biofilm_reg_signaling"/>
</dbReference>
<evidence type="ECO:0000259" key="1">
    <source>
        <dbReference type="PROSITE" id="PS50112"/>
    </source>
</evidence>
<dbReference type="SUPFAM" id="SSF141868">
    <property type="entry name" value="EAL domain-like"/>
    <property type="match status" value="1"/>
</dbReference>
<dbReference type="CDD" id="cd01949">
    <property type="entry name" value="GGDEF"/>
    <property type="match status" value="1"/>
</dbReference>
<dbReference type="InterPro" id="IPR000014">
    <property type="entry name" value="PAS"/>
</dbReference>
<keyword evidence="5" id="KW-1185">Reference proteome</keyword>